<dbReference type="OrthoDB" id="9776792at2"/>
<comment type="caution">
    <text evidence="1">The sequence shown here is derived from an EMBL/GenBank/DDBJ whole genome shotgun (WGS) entry which is preliminary data.</text>
</comment>
<dbReference type="Pfam" id="PF05107">
    <property type="entry name" value="Cas_Cas7"/>
    <property type="match status" value="1"/>
</dbReference>
<proteinExistence type="predicted"/>
<evidence type="ECO:0000313" key="2">
    <source>
        <dbReference type="Proteomes" id="UP000029066"/>
    </source>
</evidence>
<evidence type="ECO:0000313" key="1">
    <source>
        <dbReference type="EMBL" id="KFI92401.1"/>
    </source>
</evidence>
<dbReference type="EMBL" id="JGZN01000008">
    <property type="protein sequence ID" value="KFI92401.1"/>
    <property type="molecule type" value="Genomic_DNA"/>
</dbReference>
<dbReference type="RefSeq" id="WP_033891039.1">
    <property type="nucleotide sequence ID" value="NZ_JDUT01000004.1"/>
</dbReference>
<accession>A0A087DA51</accession>
<dbReference type="GO" id="GO:0043571">
    <property type="term" value="P:maintenance of CRISPR repeat elements"/>
    <property type="evidence" value="ECO:0007669"/>
    <property type="project" value="InterPro"/>
</dbReference>
<dbReference type="InterPro" id="IPR006482">
    <property type="entry name" value="Cas7_Csh2/Csh2"/>
</dbReference>
<organism evidence="1 2">
    <name type="scientific">Bifidobacterium saguini DSM 23967</name>
    <dbReference type="NCBI Taxonomy" id="1437607"/>
    <lineage>
        <taxon>Bacteria</taxon>
        <taxon>Bacillati</taxon>
        <taxon>Actinomycetota</taxon>
        <taxon>Actinomycetes</taxon>
        <taxon>Bifidobacteriales</taxon>
        <taxon>Bifidobacteriaceae</taxon>
        <taxon>Bifidobacterium</taxon>
    </lineage>
</organism>
<dbReference type="AlphaFoldDB" id="A0A087DA51"/>
<name>A0A087DA51_9BIFI</name>
<protein>
    <submittedName>
        <fullName evidence="1">CRISPR-associated protein</fullName>
    </submittedName>
</protein>
<dbReference type="STRING" id="1437607.BISA_0801"/>
<dbReference type="Proteomes" id="UP000029066">
    <property type="component" value="Unassembled WGS sequence"/>
</dbReference>
<dbReference type="NCBIfam" id="TIGR02589">
    <property type="entry name" value="cas_Csd2"/>
    <property type="match status" value="1"/>
</dbReference>
<dbReference type="NCBIfam" id="TIGR01595">
    <property type="entry name" value="cas_CT1132"/>
    <property type="match status" value="1"/>
</dbReference>
<gene>
    <name evidence="1" type="ORF">BISA_0801</name>
</gene>
<sequence length="310" mass="34870">MTERKPIENRYDFTILFDVENGNPNGDPDSGNMPRVDLETGNGLVTDVCIKRKIRDYVQTAMGEESPWRIYIQNRKTLNRLDSEALEAEHIDARPEDKDFAKEIKALKKDNPELDRRLRDYMCANFFDIRTFGAVMTTFVKGSLACGQVRGPVQLGFARSIDPVSIQEISITRVAVTTEADAAEKNNTMGNKFIIPYGLYRMNGYVSAKLAQNVTGFSDEDLNLLWQSILNMFEFDRSAARGSMAVRKLYVFKHDSALGDAPSWKLFDSVDVHKRDGVDIARSFGDYAVNVNKDLIPDSVAVSEMVDGVL</sequence>
<dbReference type="InterPro" id="IPR013418">
    <property type="entry name" value="CRISPR-assoc_prot_Cas7/Csd2"/>
</dbReference>
<reference evidence="1 2" key="1">
    <citation type="submission" date="2014-03" db="EMBL/GenBank/DDBJ databases">
        <title>Genomics of Bifidobacteria.</title>
        <authorList>
            <person name="Ventura M."/>
            <person name="Milani C."/>
            <person name="Lugli G.A."/>
        </authorList>
    </citation>
    <scope>NUCLEOTIDE SEQUENCE [LARGE SCALE GENOMIC DNA]</scope>
    <source>
        <strain evidence="1 2">DSM 23967</strain>
    </source>
</reference>